<dbReference type="AlphaFoldDB" id="A0AAE0ZWH6"/>
<evidence type="ECO:0000313" key="3">
    <source>
        <dbReference type="Proteomes" id="UP001283361"/>
    </source>
</evidence>
<feature type="region of interest" description="Disordered" evidence="1">
    <location>
        <begin position="107"/>
        <end position="146"/>
    </location>
</feature>
<name>A0AAE0ZWH6_9GAST</name>
<accession>A0AAE0ZWH6</accession>
<feature type="compositionally biased region" description="Polar residues" evidence="1">
    <location>
        <begin position="54"/>
        <end position="70"/>
    </location>
</feature>
<dbReference type="EMBL" id="JAWDGP010003187">
    <property type="protein sequence ID" value="KAK3776710.1"/>
    <property type="molecule type" value="Genomic_DNA"/>
</dbReference>
<feature type="region of interest" description="Disordered" evidence="1">
    <location>
        <begin position="53"/>
        <end position="73"/>
    </location>
</feature>
<protein>
    <submittedName>
        <fullName evidence="2">Uncharacterized protein</fullName>
    </submittedName>
</protein>
<keyword evidence="3" id="KW-1185">Reference proteome</keyword>
<organism evidence="2 3">
    <name type="scientific">Elysia crispata</name>
    <name type="common">lettuce slug</name>
    <dbReference type="NCBI Taxonomy" id="231223"/>
    <lineage>
        <taxon>Eukaryota</taxon>
        <taxon>Metazoa</taxon>
        <taxon>Spiralia</taxon>
        <taxon>Lophotrochozoa</taxon>
        <taxon>Mollusca</taxon>
        <taxon>Gastropoda</taxon>
        <taxon>Heterobranchia</taxon>
        <taxon>Euthyneura</taxon>
        <taxon>Panpulmonata</taxon>
        <taxon>Sacoglossa</taxon>
        <taxon>Placobranchoidea</taxon>
        <taxon>Plakobranchidae</taxon>
        <taxon>Elysia</taxon>
    </lineage>
</organism>
<proteinExistence type="predicted"/>
<reference evidence="2" key="1">
    <citation type="journal article" date="2023" name="G3 (Bethesda)">
        <title>A reference genome for the long-term kleptoplast-retaining sea slug Elysia crispata morphotype clarki.</title>
        <authorList>
            <person name="Eastman K.E."/>
            <person name="Pendleton A.L."/>
            <person name="Shaikh M.A."/>
            <person name="Suttiyut T."/>
            <person name="Ogas R."/>
            <person name="Tomko P."/>
            <person name="Gavelis G."/>
            <person name="Widhalm J.R."/>
            <person name="Wisecaver J.H."/>
        </authorList>
    </citation>
    <scope>NUCLEOTIDE SEQUENCE</scope>
    <source>
        <strain evidence="2">ECLA1</strain>
    </source>
</reference>
<evidence type="ECO:0000256" key="1">
    <source>
        <dbReference type="SAM" id="MobiDB-lite"/>
    </source>
</evidence>
<feature type="compositionally biased region" description="Basic and acidic residues" evidence="1">
    <location>
        <begin position="124"/>
        <end position="135"/>
    </location>
</feature>
<comment type="caution">
    <text evidence="2">The sequence shown here is derived from an EMBL/GenBank/DDBJ whole genome shotgun (WGS) entry which is preliminary data.</text>
</comment>
<dbReference type="Proteomes" id="UP001283361">
    <property type="component" value="Unassembled WGS sequence"/>
</dbReference>
<gene>
    <name evidence="2" type="ORF">RRG08_035285</name>
</gene>
<sequence length="146" mass="16561">MKVKAAEVLWSQSVQRHKMRYTTMVSDETPRPTQSSLKYNHMALMRIYSEAADIQQSHQTSQDSRGTEFNSGPFGLKTVKQSLGFREGEHGQRLGGARLKKRLYKSTLVEQKETKNRKKMTAASREKARLAKEAEEGGSSYQAGMF</sequence>
<evidence type="ECO:0000313" key="2">
    <source>
        <dbReference type="EMBL" id="KAK3776710.1"/>
    </source>
</evidence>